<evidence type="ECO:0000313" key="1">
    <source>
        <dbReference type="EMBL" id="KAI9462642.1"/>
    </source>
</evidence>
<keyword evidence="2" id="KW-1185">Reference proteome</keyword>
<proteinExistence type="predicted"/>
<comment type="caution">
    <text evidence="1">The sequence shown here is derived from an EMBL/GenBank/DDBJ whole genome shotgun (WGS) entry which is preliminary data.</text>
</comment>
<reference evidence="1" key="1">
    <citation type="submission" date="2021-03" db="EMBL/GenBank/DDBJ databases">
        <title>Evolutionary priming and transition to the ectomycorrhizal habit in an iconic lineage of mushroom-forming fungi: is preadaptation a requirement?</title>
        <authorList>
            <consortium name="DOE Joint Genome Institute"/>
            <person name="Looney B.P."/>
            <person name="Miyauchi S."/>
            <person name="Morin E."/>
            <person name="Drula E."/>
            <person name="Courty P.E."/>
            <person name="Chicoki N."/>
            <person name="Fauchery L."/>
            <person name="Kohler A."/>
            <person name="Kuo A."/>
            <person name="LaButti K."/>
            <person name="Pangilinan J."/>
            <person name="Lipzen A."/>
            <person name="Riley R."/>
            <person name="Andreopoulos W."/>
            <person name="He G."/>
            <person name="Johnson J."/>
            <person name="Barry K.W."/>
            <person name="Grigoriev I.V."/>
            <person name="Nagy L."/>
            <person name="Hibbett D."/>
            <person name="Henrissat B."/>
            <person name="Matheny P.B."/>
            <person name="Labbe J."/>
            <person name="Martin A.F."/>
        </authorList>
    </citation>
    <scope>NUCLEOTIDE SEQUENCE</scope>
    <source>
        <strain evidence="1">BPL698</strain>
    </source>
</reference>
<gene>
    <name evidence="1" type="ORF">F5148DRAFT_1213261</name>
</gene>
<evidence type="ECO:0000313" key="2">
    <source>
        <dbReference type="Proteomes" id="UP001207468"/>
    </source>
</evidence>
<protein>
    <submittedName>
        <fullName evidence="1">AAA-domain-containing protein</fullName>
    </submittedName>
</protein>
<organism evidence="1 2">
    <name type="scientific">Russula earlei</name>
    <dbReference type="NCBI Taxonomy" id="71964"/>
    <lineage>
        <taxon>Eukaryota</taxon>
        <taxon>Fungi</taxon>
        <taxon>Dikarya</taxon>
        <taxon>Basidiomycota</taxon>
        <taxon>Agaricomycotina</taxon>
        <taxon>Agaricomycetes</taxon>
        <taxon>Russulales</taxon>
        <taxon>Russulaceae</taxon>
        <taxon>Russula</taxon>
    </lineage>
</organism>
<accession>A0ACC0U4C5</accession>
<sequence length="1029" mass="112280">MPRHARLHFVSLKSSLVNLPVSLFGPLLERNIRPQHVAILLTATAPSPELNGKRPHAYVGWTGMVSASSLAHFNPTSSDQSLETVEIDPQYAEGLGFKKGDVVEVGLLYDLPVANSVATEPLTPDDWEILELHAEHVESTLLSQVRVAPSNQEVDVWILGRTRIRLRVLSFEPSSAKAVLLANDTELSVAPKTRRQQKSEKESLVNGQNAVTMPNSETKGHTSGKNPYIVFLRVLPASLFSHHLPSPSDFVSLVYVSEKMLSAARLDNLLPSDPHTFLSGHVKRLDPPTDPAGASNPPRSDTPAVAKVLNPSEATKGEDVKEELSSKAGHVSVIGLEGVPEGQMIVVGGVDGVEDWDVARLTVSVNSESTKIAEEIFSISTSIKPGQSPPHVLAGVEDLLNRCHEFGTRMFSLYNAGAVVELSGLLVTGRAGAGKTSIVQATSKALQWDAHVHAFVIFVDFSRFTEKPVHTLRTQFQFWLDKAMWHRPSVLVFDNIDKLLGTELEHTDSFRTRHLTETFLSIFSSASAHELAPDMSGIVLIATAESQSALHPLLSVSHLFKQVVHLKPPDKNARKQILAQVVQRRMEVARNLEINAELPLNFVALATETEGYSATDLQDLVARAVHQAVVRSSGDIDKVTLTAADFKAAQIDFVPLSLRDVPLQKSTVEWADIGGLAATRRMLRETLEWPTKYAPIFAQSPLRLRSGLLLYGYPGCGKTLLASAVAKECGLNFISIKGPELLNKYIGASEKSVRDIFERASAAKPCVLFFDEFDSIAPKRGHDSTGVTDRVVNQLLTLMDGAEGLDGVYVLAATSRPDLIDSALLRPGRLDKSLLCNMPTKEERKEILQAHGRKIPISTDIDFDHLADATEGFSGADLQALLYNAHLEVVHASVGEVSASAASSNSSGGRGKDHDDDMPIEYMSFGGPPQNTVKSRAEQMAAQRRLRRIVASSLRHGSRALADNAVQDRPKHEIRDEHLRRVLKKTRPSVSPDEIARLTRIYTAFFSDRSGELPVPPEGGGVGQRVSLM</sequence>
<dbReference type="EMBL" id="JAGFNK010000167">
    <property type="protein sequence ID" value="KAI9462642.1"/>
    <property type="molecule type" value="Genomic_DNA"/>
</dbReference>
<name>A0ACC0U4C5_9AGAM</name>
<dbReference type="Proteomes" id="UP001207468">
    <property type="component" value="Unassembled WGS sequence"/>
</dbReference>